<dbReference type="HOGENOM" id="CLU_953656_0_0_1"/>
<evidence type="ECO:0000313" key="9">
    <source>
        <dbReference type="EMBL" id="KIJ28926.1"/>
    </source>
</evidence>
<sequence>MSSVCGPHPLHLEHKRHMRHSRSAIRPSEARRELLWFRVSFRLLFRHRISIVFFLVHDSHWRRTFEVIPPISLSTTYAQLTVGIYKGFEHTRSLNPNCDSLERMRAGLETNDRRALASISATTATILQALGTGAYVLGINNIYEGTFRYMSKMASQLQGLETTFVDFNSATDEEVLASIRPNTKLIWIEIFTNPTLRLLPIAYITSLIHSLPAASHPLIAIEFTFLSPFYDSPLAVPISGDLAVHSITIHQRPLRCPLGRYHPPQRLHRRSTW</sequence>
<evidence type="ECO:0000256" key="8">
    <source>
        <dbReference type="RuleBase" id="RU362118"/>
    </source>
</evidence>
<dbReference type="GO" id="GO:0004123">
    <property type="term" value="F:cystathionine gamma-lyase activity"/>
    <property type="evidence" value="ECO:0007669"/>
    <property type="project" value="TreeGrafter"/>
</dbReference>
<dbReference type="EMBL" id="KN837294">
    <property type="protein sequence ID" value="KIJ28926.1"/>
    <property type="molecule type" value="Genomic_DNA"/>
</dbReference>
<reference evidence="9 10" key="1">
    <citation type="submission" date="2014-06" db="EMBL/GenBank/DDBJ databases">
        <title>Evolutionary Origins and Diversification of the Mycorrhizal Mutualists.</title>
        <authorList>
            <consortium name="DOE Joint Genome Institute"/>
            <consortium name="Mycorrhizal Genomics Consortium"/>
            <person name="Kohler A."/>
            <person name="Kuo A."/>
            <person name="Nagy L.G."/>
            <person name="Floudas D."/>
            <person name="Copeland A."/>
            <person name="Barry K.W."/>
            <person name="Cichocki N."/>
            <person name="Veneault-Fourrey C."/>
            <person name="LaButti K."/>
            <person name="Lindquist E.A."/>
            <person name="Lipzen A."/>
            <person name="Lundell T."/>
            <person name="Morin E."/>
            <person name="Murat C."/>
            <person name="Riley R."/>
            <person name="Ohm R."/>
            <person name="Sun H."/>
            <person name="Tunlid A."/>
            <person name="Henrissat B."/>
            <person name="Grigoriev I.V."/>
            <person name="Hibbett D.S."/>
            <person name="Martin F."/>
        </authorList>
    </citation>
    <scope>NUCLEOTIDE SEQUENCE [LARGE SCALE GENOMIC DNA]</scope>
    <source>
        <strain evidence="9 10">SS14</strain>
    </source>
</reference>
<dbReference type="AlphaFoldDB" id="A0A0C9UUE2"/>
<keyword evidence="6" id="KW-0028">Amino-acid biosynthesis</keyword>
<proteinExistence type="inferred from homology"/>
<gene>
    <name evidence="9" type="ORF">M422DRAFT_269709</name>
</gene>
<dbReference type="SUPFAM" id="SSF53383">
    <property type="entry name" value="PLP-dependent transferases"/>
    <property type="match status" value="1"/>
</dbReference>
<keyword evidence="10" id="KW-1185">Reference proteome</keyword>
<comment type="similarity">
    <text evidence="3 8">Belongs to the trans-sulfuration enzymes family.</text>
</comment>
<dbReference type="OrthoDB" id="3047386at2759"/>
<dbReference type="PANTHER" id="PTHR11808">
    <property type="entry name" value="TRANS-SULFURATION ENZYME FAMILY MEMBER"/>
    <property type="match status" value="1"/>
</dbReference>
<dbReference type="PANTHER" id="PTHR11808:SF15">
    <property type="entry name" value="CYSTATHIONINE GAMMA-LYASE"/>
    <property type="match status" value="1"/>
</dbReference>
<evidence type="ECO:0000256" key="1">
    <source>
        <dbReference type="ARBA" id="ARBA00001933"/>
    </source>
</evidence>
<evidence type="ECO:0000256" key="2">
    <source>
        <dbReference type="ARBA" id="ARBA00005038"/>
    </source>
</evidence>
<dbReference type="GO" id="GO:0030170">
    <property type="term" value="F:pyridoxal phosphate binding"/>
    <property type="evidence" value="ECO:0007669"/>
    <property type="project" value="InterPro"/>
</dbReference>
<name>A0A0C9UUE2_SPHS4</name>
<dbReference type="Proteomes" id="UP000054279">
    <property type="component" value="Unassembled WGS sequence"/>
</dbReference>
<dbReference type="GO" id="GO:0019343">
    <property type="term" value="P:cysteine biosynthetic process via cystathionine"/>
    <property type="evidence" value="ECO:0007669"/>
    <property type="project" value="TreeGrafter"/>
</dbReference>
<evidence type="ECO:0000256" key="5">
    <source>
        <dbReference type="ARBA" id="ARBA00022898"/>
    </source>
</evidence>
<dbReference type="GO" id="GO:0019346">
    <property type="term" value="P:transsulfuration"/>
    <property type="evidence" value="ECO:0007669"/>
    <property type="project" value="InterPro"/>
</dbReference>
<comment type="cofactor">
    <cofactor evidence="1 8">
        <name>pyridoxal 5'-phosphate</name>
        <dbReference type="ChEBI" id="CHEBI:597326"/>
    </cofactor>
</comment>
<dbReference type="Gene3D" id="3.40.640.10">
    <property type="entry name" value="Type I PLP-dependent aspartate aminotransferase-like (Major domain)"/>
    <property type="match status" value="1"/>
</dbReference>
<dbReference type="InterPro" id="IPR000277">
    <property type="entry name" value="Cys/Met-Metab_PyrdxlP-dep_enz"/>
</dbReference>
<evidence type="ECO:0000256" key="4">
    <source>
        <dbReference type="ARBA" id="ARBA00012085"/>
    </source>
</evidence>
<dbReference type="EC" id="4.4.1.1" evidence="4"/>
<organism evidence="9 10">
    <name type="scientific">Sphaerobolus stellatus (strain SS14)</name>
    <dbReference type="NCBI Taxonomy" id="990650"/>
    <lineage>
        <taxon>Eukaryota</taxon>
        <taxon>Fungi</taxon>
        <taxon>Dikarya</taxon>
        <taxon>Basidiomycota</taxon>
        <taxon>Agaricomycotina</taxon>
        <taxon>Agaricomycetes</taxon>
        <taxon>Phallomycetidae</taxon>
        <taxon>Geastrales</taxon>
        <taxon>Sphaerobolaceae</taxon>
        <taxon>Sphaerobolus</taxon>
    </lineage>
</organism>
<dbReference type="GO" id="GO:0005737">
    <property type="term" value="C:cytoplasm"/>
    <property type="evidence" value="ECO:0007669"/>
    <property type="project" value="TreeGrafter"/>
</dbReference>
<accession>A0A0C9UUE2</accession>
<protein>
    <recommendedName>
        <fullName evidence="4">cystathionine gamma-lyase</fullName>
        <ecNumber evidence="4">4.4.1.1</ecNumber>
    </recommendedName>
    <alternativeName>
        <fullName evidence="7">Gamma-cystathionase</fullName>
    </alternativeName>
</protein>
<dbReference type="Pfam" id="PF01053">
    <property type="entry name" value="Cys_Met_Meta_PP"/>
    <property type="match status" value="1"/>
</dbReference>
<keyword evidence="5 8" id="KW-0663">Pyridoxal phosphate</keyword>
<evidence type="ECO:0000256" key="7">
    <source>
        <dbReference type="ARBA" id="ARBA00029853"/>
    </source>
</evidence>
<keyword evidence="6" id="KW-0198">Cysteine biosynthesis</keyword>
<evidence type="ECO:0000256" key="6">
    <source>
        <dbReference type="ARBA" id="ARBA00023192"/>
    </source>
</evidence>
<evidence type="ECO:0000256" key="3">
    <source>
        <dbReference type="ARBA" id="ARBA00009077"/>
    </source>
</evidence>
<comment type="pathway">
    <text evidence="2">Amino-acid biosynthesis; L-cysteine biosynthesis; L-cysteine from L-homocysteine and L-serine: step 2/2.</text>
</comment>
<evidence type="ECO:0000313" key="10">
    <source>
        <dbReference type="Proteomes" id="UP000054279"/>
    </source>
</evidence>
<dbReference type="InterPro" id="IPR015424">
    <property type="entry name" value="PyrdxlP-dep_Trfase"/>
</dbReference>
<dbReference type="InterPro" id="IPR015421">
    <property type="entry name" value="PyrdxlP-dep_Trfase_major"/>
</dbReference>